<reference evidence="2" key="2">
    <citation type="submission" date="2023-07" db="EMBL/GenBank/DDBJ databases">
        <authorList>
            <consortium name="Lawrence Berkeley National Laboratory"/>
            <person name="Haridas S."/>
            <person name="Hensen N."/>
            <person name="Bonometti L."/>
            <person name="Westerberg I."/>
            <person name="Brannstrom I.O."/>
            <person name="Guillou S."/>
            <person name="Cros-Aarteil S."/>
            <person name="Calhoun S."/>
            <person name="Kuo A."/>
            <person name="Mondo S."/>
            <person name="Pangilinan J."/>
            <person name="Riley R."/>
            <person name="LaButti K."/>
            <person name="Andreopoulos B."/>
            <person name="Lipzen A."/>
            <person name="Chen C."/>
            <person name="Yanf M."/>
            <person name="Daum C."/>
            <person name="Ng V."/>
            <person name="Clum A."/>
            <person name="Steindorff A."/>
            <person name="Ohm R."/>
            <person name="Martin F."/>
            <person name="Silar P."/>
            <person name="Natvig D."/>
            <person name="Lalanne C."/>
            <person name="Gautier V."/>
            <person name="Ament-velasquez S.L."/>
            <person name="Kruys A."/>
            <person name="Hutchinson M.I."/>
            <person name="Powell A.J."/>
            <person name="Barry K."/>
            <person name="Miller A.N."/>
            <person name="Grigoriev I.V."/>
            <person name="Debuchy R."/>
            <person name="Gladieux P."/>
            <person name="Thoren M.H."/>
            <person name="Johannesson H."/>
        </authorList>
    </citation>
    <scope>NUCLEOTIDE SEQUENCE</scope>
    <source>
        <strain evidence="2">FGSC 1904</strain>
    </source>
</reference>
<evidence type="ECO:0000256" key="1">
    <source>
        <dbReference type="SAM" id="MobiDB-lite"/>
    </source>
</evidence>
<name>A0AAE0U2T3_SORBR</name>
<dbReference type="Proteomes" id="UP001281003">
    <property type="component" value="Unassembled WGS sequence"/>
</dbReference>
<dbReference type="EMBL" id="JAUTDP010000014">
    <property type="protein sequence ID" value="KAK3388898.1"/>
    <property type="molecule type" value="Genomic_DNA"/>
</dbReference>
<evidence type="ECO:0000313" key="3">
    <source>
        <dbReference type="Proteomes" id="UP001281003"/>
    </source>
</evidence>
<proteinExistence type="predicted"/>
<reference evidence="2" key="1">
    <citation type="journal article" date="2023" name="Mol. Phylogenet. Evol.">
        <title>Genome-scale phylogeny and comparative genomics of the fungal order Sordariales.</title>
        <authorList>
            <person name="Hensen N."/>
            <person name="Bonometti L."/>
            <person name="Westerberg I."/>
            <person name="Brannstrom I.O."/>
            <person name="Guillou S."/>
            <person name="Cros-Aarteil S."/>
            <person name="Calhoun S."/>
            <person name="Haridas S."/>
            <person name="Kuo A."/>
            <person name="Mondo S."/>
            <person name="Pangilinan J."/>
            <person name="Riley R."/>
            <person name="LaButti K."/>
            <person name="Andreopoulos B."/>
            <person name="Lipzen A."/>
            <person name="Chen C."/>
            <person name="Yan M."/>
            <person name="Daum C."/>
            <person name="Ng V."/>
            <person name="Clum A."/>
            <person name="Steindorff A."/>
            <person name="Ohm R.A."/>
            <person name="Martin F."/>
            <person name="Silar P."/>
            <person name="Natvig D.O."/>
            <person name="Lalanne C."/>
            <person name="Gautier V."/>
            <person name="Ament-Velasquez S.L."/>
            <person name="Kruys A."/>
            <person name="Hutchinson M.I."/>
            <person name="Powell A.J."/>
            <person name="Barry K."/>
            <person name="Miller A.N."/>
            <person name="Grigoriev I.V."/>
            <person name="Debuchy R."/>
            <person name="Gladieux P."/>
            <person name="Hiltunen Thoren M."/>
            <person name="Johannesson H."/>
        </authorList>
    </citation>
    <scope>NUCLEOTIDE SEQUENCE</scope>
    <source>
        <strain evidence="2">FGSC 1904</strain>
    </source>
</reference>
<dbReference type="AlphaFoldDB" id="A0AAE0U2T3"/>
<organism evidence="2 3">
    <name type="scientific">Sordaria brevicollis</name>
    <dbReference type="NCBI Taxonomy" id="83679"/>
    <lineage>
        <taxon>Eukaryota</taxon>
        <taxon>Fungi</taxon>
        <taxon>Dikarya</taxon>
        <taxon>Ascomycota</taxon>
        <taxon>Pezizomycotina</taxon>
        <taxon>Sordariomycetes</taxon>
        <taxon>Sordariomycetidae</taxon>
        <taxon>Sordariales</taxon>
        <taxon>Sordariaceae</taxon>
        <taxon>Sordaria</taxon>
    </lineage>
</organism>
<comment type="caution">
    <text evidence="2">The sequence shown here is derived from an EMBL/GenBank/DDBJ whole genome shotgun (WGS) entry which is preliminary data.</text>
</comment>
<accession>A0AAE0U2T3</accession>
<evidence type="ECO:0000313" key="2">
    <source>
        <dbReference type="EMBL" id="KAK3388898.1"/>
    </source>
</evidence>
<protein>
    <submittedName>
        <fullName evidence="2">Uncharacterized protein</fullName>
    </submittedName>
</protein>
<gene>
    <name evidence="2" type="ORF">B0T20DRAFT_490037</name>
</gene>
<feature type="region of interest" description="Disordered" evidence="1">
    <location>
        <begin position="166"/>
        <end position="187"/>
    </location>
</feature>
<sequence>MAVTSTVRGRAGESSVWCREEVRDCPPDDKMMKVLKMGSVRAAFCQSVPSVAGQVPPATQSNSWEMRAAGRFRRKSQHLPRQINDKDIRMYLPVPIMAPNTKNASLVMANLPSRVSYLPRKTHAELPNYPSLRRIALHSGPQQLGDLGRNGTIMLHQLSLQANAAHDDVESKLAAPEPPQRPIEEPKPELLSLTALGRGPTGPVMMACSDPQQSAGSGATVFIRWPAPEPTLPPPRRRNILGTTASTRLFISEIPRPYHPVFWSLN</sequence>
<keyword evidence="3" id="KW-1185">Reference proteome</keyword>